<keyword evidence="4 9" id="KW-1133">Transmembrane helix</keyword>
<keyword evidence="13" id="KW-1185">Reference proteome</keyword>
<feature type="transmembrane region" description="Helical" evidence="9">
    <location>
        <begin position="119"/>
        <end position="136"/>
    </location>
</feature>
<dbReference type="InterPro" id="IPR025969">
    <property type="entry name" value="ABA_GPCR_dom"/>
</dbReference>
<comment type="catalytic activity">
    <reaction evidence="8">
        <text>fluoride(in) = fluoride(out)</text>
        <dbReference type="Rhea" id="RHEA:76159"/>
        <dbReference type="ChEBI" id="CHEBI:17051"/>
    </reaction>
</comment>
<sequence>MALVNVEDFATVLITQIIFFAFGWYIFVKKLFRDYEIHHKWVQIMFCATLSISCSMFELIIFEIIGFMASSSRYFHWYMSIYLMLFMLLVTIPFAISYFLIQNLTSSNTVLCIEKRTRLIFTLVVWCAFIFCFWKIGNPFPISSPKHGILSIEHQISRVGIIGVTLIAMLSGFGAVNYPYTSMTYFTTSVSPVDIATAEKRLLQTWEKIVMKKKQIATILHNQKISNEQSSFTSSTTSFWSYLRNFGSTSSTANVAQLKKECYFHEELSRQLFLEYVDLKVMEERFQKSKTLTGKFFNYLGYFFSIYCIYKIILCTINIVFDRVGRMDPITRTLQFLVNYIGIDVDIKFWSQYVSFLVIGLIVLTSIRGLLINLTKFFYAISSSKSSNIIVLALAELMGMYFVSSILLMRMNMPLEYRTIITEVLGDLQFKFYHRWFDVIFLISAIVSIVFIYVSRKQMQKEL</sequence>
<protein>
    <recommendedName>
        <fullName evidence="14">Golgi pH regulator</fullName>
    </recommendedName>
</protein>
<comment type="catalytic activity">
    <reaction evidence="7">
        <text>bromide(in) = bromide(out)</text>
        <dbReference type="Rhea" id="RHEA:75383"/>
        <dbReference type="ChEBI" id="CHEBI:15858"/>
    </reaction>
</comment>
<reference evidence="12" key="1">
    <citation type="submission" date="2022-12" db="EMBL/GenBank/DDBJ databases">
        <title>Genome assemblies of Blomia tropicalis.</title>
        <authorList>
            <person name="Cui Y."/>
        </authorList>
    </citation>
    <scope>NUCLEOTIDE SEQUENCE</scope>
    <source>
        <tissue evidence="12">Adult mites</tissue>
    </source>
</reference>
<evidence type="ECO:0000256" key="7">
    <source>
        <dbReference type="ARBA" id="ARBA00035085"/>
    </source>
</evidence>
<evidence type="ECO:0000259" key="10">
    <source>
        <dbReference type="Pfam" id="PF12430"/>
    </source>
</evidence>
<dbReference type="Proteomes" id="UP001142055">
    <property type="component" value="Chromosome 1"/>
</dbReference>
<dbReference type="OMA" id="FSVYCVY"/>
<feature type="transmembrane region" description="Helical" evidence="9">
    <location>
        <begin position="353"/>
        <end position="375"/>
    </location>
</feature>
<accession>A0A9Q0RPC2</accession>
<keyword evidence="5 9" id="KW-0472">Membrane</keyword>
<evidence type="ECO:0000256" key="4">
    <source>
        <dbReference type="ARBA" id="ARBA00022989"/>
    </source>
</evidence>
<comment type="caution">
    <text evidence="12">The sequence shown here is derived from an EMBL/GenBank/DDBJ whole genome shotgun (WGS) entry which is preliminary data.</text>
</comment>
<dbReference type="Pfam" id="PF12537">
    <property type="entry name" value="GPHR_N"/>
    <property type="match status" value="1"/>
</dbReference>
<feature type="domain" description="Golgi pH regulator conserved" evidence="11">
    <location>
        <begin position="151"/>
        <end position="216"/>
    </location>
</feature>
<feature type="transmembrane region" description="Helical" evidence="9">
    <location>
        <begin position="436"/>
        <end position="454"/>
    </location>
</feature>
<gene>
    <name evidence="12" type="ORF">RDWZM_000146</name>
</gene>
<organism evidence="12 13">
    <name type="scientific">Blomia tropicalis</name>
    <name type="common">Mite</name>
    <dbReference type="NCBI Taxonomy" id="40697"/>
    <lineage>
        <taxon>Eukaryota</taxon>
        <taxon>Metazoa</taxon>
        <taxon>Ecdysozoa</taxon>
        <taxon>Arthropoda</taxon>
        <taxon>Chelicerata</taxon>
        <taxon>Arachnida</taxon>
        <taxon>Acari</taxon>
        <taxon>Acariformes</taxon>
        <taxon>Sarcoptiformes</taxon>
        <taxon>Astigmata</taxon>
        <taxon>Glycyphagoidea</taxon>
        <taxon>Echimyopodidae</taxon>
        <taxon>Blomia</taxon>
    </lineage>
</organism>
<dbReference type="AlphaFoldDB" id="A0A9Q0RPC2"/>
<feature type="transmembrane region" description="Helical" evidence="9">
    <location>
        <begin position="12"/>
        <end position="32"/>
    </location>
</feature>
<feature type="transmembrane region" description="Helical" evidence="9">
    <location>
        <begin position="387"/>
        <end position="409"/>
    </location>
</feature>
<dbReference type="GO" id="GO:0008308">
    <property type="term" value="F:voltage-gated monoatomic anion channel activity"/>
    <property type="evidence" value="ECO:0007669"/>
    <property type="project" value="TreeGrafter"/>
</dbReference>
<feature type="transmembrane region" description="Helical" evidence="9">
    <location>
        <begin position="75"/>
        <end position="99"/>
    </location>
</feature>
<feature type="transmembrane region" description="Helical" evidence="9">
    <location>
        <begin position="156"/>
        <end position="176"/>
    </location>
</feature>
<evidence type="ECO:0000256" key="2">
    <source>
        <dbReference type="ARBA" id="ARBA00009478"/>
    </source>
</evidence>
<proteinExistence type="inferred from homology"/>
<dbReference type="GO" id="GO:0051452">
    <property type="term" value="P:intracellular pH reduction"/>
    <property type="evidence" value="ECO:0007669"/>
    <property type="project" value="TreeGrafter"/>
</dbReference>
<evidence type="ECO:0000313" key="12">
    <source>
        <dbReference type="EMBL" id="KAJ6221601.1"/>
    </source>
</evidence>
<evidence type="ECO:0000256" key="6">
    <source>
        <dbReference type="ARBA" id="ARBA00024145"/>
    </source>
</evidence>
<dbReference type="GO" id="GO:0032580">
    <property type="term" value="C:Golgi cisterna membrane"/>
    <property type="evidence" value="ECO:0007669"/>
    <property type="project" value="TreeGrafter"/>
</dbReference>
<dbReference type="PANTHER" id="PTHR15948:SF0">
    <property type="entry name" value="GOLGI PH REGULATOR A-RELATED"/>
    <property type="match status" value="1"/>
</dbReference>
<name>A0A9Q0RPC2_BLOTA</name>
<evidence type="ECO:0000259" key="11">
    <source>
        <dbReference type="Pfam" id="PF12537"/>
    </source>
</evidence>
<keyword evidence="3 9" id="KW-0812">Transmembrane</keyword>
<feature type="domain" description="Abscisic acid G-protein coupled receptor-like" evidence="10">
    <location>
        <begin position="287"/>
        <end position="457"/>
    </location>
</feature>
<evidence type="ECO:0000256" key="9">
    <source>
        <dbReference type="SAM" id="Phobius"/>
    </source>
</evidence>
<comment type="catalytic activity">
    <reaction evidence="6">
        <text>iodide(out) = iodide(in)</text>
        <dbReference type="Rhea" id="RHEA:66324"/>
        <dbReference type="ChEBI" id="CHEBI:16382"/>
    </reaction>
</comment>
<comment type="subcellular location">
    <subcellularLocation>
        <location evidence="1">Membrane</location>
        <topology evidence="1">Multi-pass membrane protein</topology>
    </subcellularLocation>
</comment>
<comment type="similarity">
    <text evidence="2">Belongs to the Golgi pH regulator (TC 1.A.38) family.</text>
</comment>
<evidence type="ECO:0000256" key="1">
    <source>
        <dbReference type="ARBA" id="ARBA00004141"/>
    </source>
</evidence>
<evidence type="ECO:0000256" key="8">
    <source>
        <dbReference type="ARBA" id="ARBA00044702"/>
    </source>
</evidence>
<dbReference type="InterPro" id="IPR022535">
    <property type="entry name" value="Golgi_pH-regulator_cons_dom"/>
</dbReference>
<feature type="transmembrane region" description="Helical" evidence="9">
    <location>
        <begin position="44"/>
        <end position="69"/>
    </location>
</feature>
<evidence type="ECO:0000256" key="3">
    <source>
        <dbReference type="ARBA" id="ARBA00022692"/>
    </source>
</evidence>
<evidence type="ECO:0000256" key="5">
    <source>
        <dbReference type="ARBA" id="ARBA00023136"/>
    </source>
</evidence>
<evidence type="ECO:0000313" key="13">
    <source>
        <dbReference type="Proteomes" id="UP001142055"/>
    </source>
</evidence>
<dbReference type="EMBL" id="JAPWDV010000001">
    <property type="protein sequence ID" value="KAJ6221601.1"/>
    <property type="molecule type" value="Genomic_DNA"/>
</dbReference>
<evidence type="ECO:0008006" key="14">
    <source>
        <dbReference type="Google" id="ProtNLM"/>
    </source>
</evidence>
<dbReference type="InterPro" id="IPR015672">
    <property type="entry name" value="GPHR/GTG"/>
</dbReference>
<dbReference type="PANTHER" id="PTHR15948">
    <property type="entry name" value="G-PROTEIN COUPLED RECEPTOR 89-RELATED"/>
    <property type="match status" value="1"/>
</dbReference>
<feature type="transmembrane region" description="Helical" evidence="9">
    <location>
        <begin position="296"/>
        <end position="321"/>
    </location>
</feature>
<dbReference type="Pfam" id="PF12430">
    <property type="entry name" value="ABA_GPCR"/>
    <property type="match status" value="1"/>
</dbReference>
<dbReference type="OrthoDB" id="264392at2759"/>